<sequence>MGYSLTFCRNKVEDYGNHYWYNLGIRFFIRRRIALFHLLHFEAVKVKKMLSGDTLRALAIRLASP</sequence>
<protein>
    <submittedName>
        <fullName evidence="1">Uncharacterized protein</fullName>
    </submittedName>
</protein>
<evidence type="ECO:0000313" key="1">
    <source>
        <dbReference type="EMBL" id="XFO75438.1"/>
    </source>
</evidence>
<dbReference type="Proteomes" id="UP000216052">
    <property type="component" value="Chromosome"/>
</dbReference>
<evidence type="ECO:0000313" key="2">
    <source>
        <dbReference type="Proteomes" id="UP000216052"/>
    </source>
</evidence>
<accession>A0ABZ3JBG0</accession>
<proteinExistence type="predicted"/>
<gene>
    <name evidence="1" type="ORF">SPACI_055590</name>
</gene>
<organism evidence="1 2">
    <name type="scientific">Sporomusa acidovorans (strain ATCC 49682 / DSM 3132 / Mol)</name>
    <dbReference type="NCBI Taxonomy" id="1123286"/>
    <lineage>
        <taxon>Bacteria</taxon>
        <taxon>Bacillati</taxon>
        <taxon>Bacillota</taxon>
        <taxon>Negativicutes</taxon>
        <taxon>Selenomonadales</taxon>
        <taxon>Sporomusaceae</taxon>
        <taxon>Sporomusa</taxon>
    </lineage>
</organism>
<reference evidence="1" key="1">
    <citation type="submission" date="2024-05" db="EMBL/GenBank/DDBJ databases">
        <title>Isolation and characterization of Sporomusa carbonis sp. nov., a carboxydotrophic hydrogenogen in the genus of Sporomusa isolated from a charcoal burning pile.</title>
        <authorList>
            <person name="Boeer T."/>
            <person name="Rosenbaum F."/>
            <person name="Eysell L."/>
            <person name="Mueller V."/>
            <person name="Daniel R."/>
            <person name="Poehlein A."/>
        </authorList>
    </citation>
    <scope>NUCLEOTIDE SEQUENCE [LARGE SCALE GENOMIC DNA]</scope>
    <source>
        <strain evidence="1">DSM 3132</strain>
    </source>
</reference>
<name>A0ABZ3JBG0_SPOA4</name>
<dbReference type="EMBL" id="CP155571">
    <property type="protein sequence ID" value="XFO75438.1"/>
    <property type="molecule type" value="Genomic_DNA"/>
</dbReference>
<keyword evidence="2" id="KW-1185">Reference proteome</keyword>